<dbReference type="Proteomes" id="UP000229730">
    <property type="component" value="Unassembled WGS sequence"/>
</dbReference>
<dbReference type="SUPFAM" id="SSF55729">
    <property type="entry name" value="Acyl-CoA N-acyltransferases (Nat)"/>
    <property type="match status" value="1"/>
</dbReference>
<name>A0A2G4YPE6_9PROT</name>
<accession>A0A2G4YPE6</accession>
<dbReference type="InterPro" id="IPR016181">
    <property type="entry name" value="Acyl_CoA_acyltransferase"/>
</dbReference>
<comment type="caution">
    <text evidence="2">The sequence shown here is derived from an EMBL/GenBank/DDBJ whole genome shotgun (WGS) entry which is preliminary data.</text>
</comment>
<keyword evidence="3" id="KW-1185">Reference proteome</keyword>
<dbReference type="PANTHER" id="PTHR43792">
    <property type="entry name" value="GNAT FAMILY, PUTATIVE (AFU_ORTHOLOGUE AFUA_3G00765)-RELATED-RELATED"/>
    <property type="match status" value="1"/>
</dbReference>
<dbReference type="Pfam" id="PF13302">
    <property type="entry name" value="Acetyltransf_3"/>
    <property type="match status" value="1"/>
</dbReference>
<dbReference type="PANTHER" id="PTHR43792:SF1">
    <property type="entry name" value="N-ACETYLTRANSFERASE DOMAIN-CONTAINING PROTEIN"/>
    <property type="match status" value="1"/>
</dbReference>
<protein>
    <recommendedName>
        <fullName evidence="1">N-acetyltransferase domain-containing protein</fullName>
    </recommendedName>
</protein>
<dbReference type="RefSeq" id="WP_099474122.1">
    <property type="nucleotide sequence ID" value="NZ_CP041025.1"/>
</dbReference>
<reference evidence="2 3" key="1">
    <citation type="submission" date="2017-10" db="EMBL/GenBank/DDBJ databases">
        <title>Frigbacter circumglobatus gen. nov. sp. nov., isolated from sediment cultured in situ.</title>
        <authorList>
            <person name="Zhao Z."/>
        </authorList>
    </citation>
    <scope>NUCLEOTIDE SEQUENCE [LARGE SCALE GENOMIC DNA]</scope>
    <source>
        <strain evidence="2 3">ZYL</strain>
    </source>
</reference>
<dbReference type="PROSITE" id="PS51186">
    <property type="entry name" value="GNAT"/>
    <property type="match status" value="1"/>
</dbReference>
<feature type="domain" description="N-acetyltransferase" evidence="1">
    <location>
        <begin position="10"/>
        <end position="188"/>
    </location>
</feature>
<dbReference type="OrthoDB" id="6293260at2"/>
<dbReference type="InParanoid" id="A0A2G4YPE6"/>
<proteinExistence type="predicted"/>
<dbReference type="Gene3D" id="3.40.630.30">
    <property type="match status" value="1"/>
</dbReference>
<gene>
    <name evidence="2" type="ORF">CRD36_13495</name>
</gene>
<dbReference type="InterPro" id="IPR000182">
    <property type="entry name" value="GNAT_dom"/>
</dbReference>
<dbReference type="EMBL" id="PDEM01000025">
    <property type="protein sequence ID" value="PHZ84202.1"/>
    <property type="molecule type" value="Genomic_DNA"/>
</dbReference>
<dbReference type="AlphaFoldDB" id="A0A2G4YPE6"/>
<dbReference type="InterPro" id="IPR051531">
    <property type="entry name" value="N-acetyltransferase"/>
</dbReference>
<sequence>MTITVETDRLVLRPFQETDLAFLDRLHSDPLVMQYILGRPRTPDENRVYLETLLRLERERGLGQRLVIRKADNQPVGRCGFSLFYGSDDKGMMSYTISPDDHEPDSAVSEIIELGYTFLREEWGKGYASEAAMSMRAHGHAVQKIAQIHSIIMQENTGSVRVAEKIGSRRLAACKCLGRPGWDYLSEG</sequence>
<evidence type="ECO:0000259" key="1">
    <source>
        <dbReference type="PROSITE" id="PS51186"/>
    </source>
</evidence>
<organism evidence="2 3">
    <name type="scientific">Paremcibacter congregatus</name>
    <dbReference type="NCBI Taxonomy" id="2043170"/>
    <lineage>
        <taxon>Bacteria</taxon>
        <taxon>Pseudomonadati</taxon>
        <taxon>Pseudomonadota</taxon>
        <taxon>Alphaproteobacteria</taxon>
        <taxon>Emcibacterales</taxon>
        <taxon>Emcibacteraceae</taxon>
        <taxon>Paremcibacter</taxon>
    </lineage>
</organism>
<evidence type="ECO:0000313" key="3">
    <source>
        <dbReference type="Proteomes" id="UP000229730"/>
    </source>
</evidence>
<evidence type="ECO:0000313" key="2">
    <source>
        <dbReference type="EMBL" id="PHZ84202.1"/>
    </source>
</evidence>
<dbReference type="GO" id="GO:0016747">
    <property type="term" value="F:acyltransferase activity, transferring groups other than amino-acyl groups"/>
    <property type="evidence" value="ECO:0007669"/>
    <property type="project" value="InterPro"/>
</dbReference>